<evidence type="ECO:0000256" key="3">
    <source>
        <dbReference type="ARBA" id="ARBA00022490"/>
    </source>
</evidence>
<gene>
    <name evidence="6" type="ORF">A6R68_15468</name>
</gene>
<dbReference type="STRING" id="56216.A0A1A6H820"/>
<organism evidence="6 7">
    <name type="scientific">Neotoma lepida</name>
    <name type="common">Desert woodrat</name>
    <dbReference type="NCBI Taxonomy" id="56216"/>
    <lineage>
        <taxon>Eukaryota</taxon>
        <taxon>Metazoa</taxon>
        <taxon>Chordata</taxon>
        <taxon>Craniata</taxon>
        <taxon>Vertebrata</taxon>
        <taxon>Euteleostomi</taxon>
        <taxon>Mammalia</taxon>
        <taxon>Eutheria</taxon>
        <taxon>Euarchontoglires</taxon>
        <taxon>Glires</taxon>
        <taxon>Rodentia</taxon>
        <taxon>Myomorpha</taxon>
        <taxon>Muroidea</taxon>
        <taxon>Cricetidae</taxon>
        <taxon>Neotominae</taxon>
        <taxon>Neotoma</taxon>
    </lineage>
</organism>
<feature type="compositionally biased region" description="Polar residues" evidence="5">
    <location>
        <begin position="119"/>
        <end position="128"/>
    </location>
</feature>
<evidence type="ECO:0008006" key="8">
    <source>
        <dbReference type="Google" id="ProtNLM"/>
    </source>
</evidence>
<dbReference type="EMBL" id="LZPO01044532">
    <property type="protein sequence ID" value="OBS73995.1"/>
    <property type="molecule type" value="Genomic_DNA"/>
</dbReference>
<comment type="caution">
    <text evidence="6">The sequence shown here is derived from an EMBL/GenBank/DDBJ whole genome shotgun (WGS) entry which is preliminary data.</text>
</comment>
<sequence>MFCFLRDVEPEDPTFQMDPFAIHHQHMNHVLSGSFGYSPFLSVTDGNMPATRPINSSMQAGAGSPFRMLGMSVGFMNMFEMMSDMIGNMEPMAAGGNCQTFSVSTVISYSNTGDGLSVTADTEGSLSDTRPEGNPLHFPGGGFKGFR</sequence>
<feature type="region of interest" description="Disordered" evidence="5">
    <location>
        <begin position="119"/>
        <end position="147"/>
    </location>
</feature>
<dbReference type="GO" id="GO:0005737">
    <property type="term" value="C:cytoplasm"/>
    <property type="evidence" value="ECO:0007669"/>
    <property type="project" value="UniProtKB-SubCell"/>
</dbReference>
<keyword evidence="4" id="KW-0597">Phosphoprotein</keyword>
<dbReference type="OrthoDB" id="8707547at2759"/>
<proteinExistence type="inferred from homology"/>
<dbReference type="AlphaFoldDB" id="A0A1A6H820"/>
<dbReference type="Proteomes" id="UP000092124">
    <property type="component" value="Unassembled WGS sequence"/>
</dbReference>
<comment type="similarity">
    <text evidence="2">Belongs to the MLF family.</text>
</comment>
<reference evidence="6 7" key="1">
    <citation type="submission" date="2016-06" db="EMBL/GenBank/DDBJ databases">
        <title>The Draft Genome Sequence and Annotation of the Desert Woodrat Neotoma lepida.</title>
        <authorList>
            <person name="Campbell M."/>
            <person name="Oakeson K.F."/>
            <person name="Yandell M."/>
            <person name="Halpert J.R."/>
            <person name="Dearing D."/>
        </authorList>
    </citation>
    <scope>NUCLEOTIDE SEQUENCE [LARGE SCALE GENOMIC DNA]</scope>
    <source>
        <strain evidence="6">417</strain>
        <tissue evidence="6">Liver</tissue>
    </source>
</reference>
<evidence type="ECO:0000256" key="5">
    <source>
        <dbReference type="SAM" id="MobiDB-lite"/>
    </source>
</evidence>
<keyword evidence="3" id="KW-0963">Cytoplasm</keyword>
<evidence type="ECO:0000256" key="2">
    <source>
        <dbReference type="ARBA" id="ARBA00008332"/>
    </source>
</evidence>
<evidence type="ECO:0000313" key="6">
    <source>
        <dbReference type="EMBL" id="OBS73995.1"/>
    </source>
</evidence>
<dbReference type="InterPro" id="IPR019376">
    <property type="entry name" value="Myeloid_leukemia_factor"/>
</dbReference>
<name>A0A1A6H820_NEOLE</name>
<keyword evidence="7" id="KW-1185">Reference proteome</keyword>
<evidence type="ECO:0000256" key="1">
    <source>
        <dbReference type="ARBA" id="ARBA00004496"/>
    </source>
</evidence>
<dbReference type="Pfam" id="PF10248">
    <property type="entry name" value="Mlf1IP"/>
    <property type="match status" value="1"/>
</dbReference>
<evidence type="ECO:0000256" key="4">
    <source>
        <dbReference type="ARBA" id="ARBA00022553"/>
    </source>
</evidence>
<comment type="subcellular location">
    <subcellularLocation>
        <location evidence="1">Cytoplasm</location>
    </subcellularLocation>
</comment>
<protein>
    <recommendedName>
        <fullName evidence="8">Myeloid leukemia factor 2</fullName>
    </recommendedName>
</protein>
<accession>A0A1A6H820</accession>
<evidence type="ECO:0000313" key="7">
    <source>
        <dbReference type="Proteomes" id="UP000092124"/>
    </source>
</evidence>